<feature type="compositionally biased region" description="Gly residues" evidence="1">
    <location>
        <begin position="1"/>
        <end position="10"/>
    </location>
</feature>
<name>A0A6A0A3A3_HAELA</name>
<evidence type="ECO:0000313" key="3">
    <source>
        <dbReference type="Proteomes" id="UP000485058"/>
    </source>
</evidence>
<organism evidence="2 3">
    <name type="scientific">Haematococcus lacustris</name>
    <name type="common">Green alga</name>
    <name type="synonym">Haematococcus pluvialis</name>
    <dbReference type="NCBI Taxonomy" id="44745"/>
    <lineage>
        <taxon>Eukaryota</taxon>
        <taxon>Viridiplantae</taxon>
        <taxon>Chlorophyta</taxon>
        <taxon>core chlorophytes</taxon>
        <taxon>Chlorophyceae</taxon>
        <taxon>CS clade</taxon>
        <taxon>Chlamydomonadales</taxon>
        <taxon>Haematococcaceae</taxon>
        <taxon>Haematococcus</taxon>
    </lineage>
</organism>
<dbReference type="Proteomes" id="UP000485058">
    <property type="component" value="Unassembled WGS sequence"/>
</dbReference>
<accession>A0A6A0A3A3</accession>
<feature type="region of interest" description="Disordered" evidence="1">
    <location>
        <begin position="1"/>
        <end position="37"/>
    </location>
</feature>
<dbReference type="AlphaFoldDB" id="A0A6A0A3A3"/>
<comment type="caution">
    <text evidence="2">The sequence shown here is derived from an EMBL/GenBank/DDBJ whole genome shotgun (WGS) entry which is preliminary data.</text>
</comment>
<evidence type="ECO:0000313" key="2">
    <source>
        <dbReference type="EMBL" id="GFH26248.1"/>
    </source>
</evidence>
<evidence type="ECO:0000256" key="1">
    <source>
        <dbReference type="SAM" id="MobiDB-lite"/>
    </source>
</evidence>
<proteinExistence type="predicted"/>
<keyword evidence="3" id="KW-1185">Reference proteome</keyword>
<sequence length="100" mass="10028">MVGGSGGAGQGSEAQPASWLSGGAQPGQGLRSAPDAHADLHRLMGAAAQRVARQRLVDSQLSSSIQALRTQGDGVAELKHTLSLRTALAAPAGAVQACME</sequence>
<gene>
    <name evidence="2" type="ORF">HaLaN_24366</name>
</gene>
<reference evidence="2 3" key="1">
    <citation type="submission" date="2020-02" db="EMBL/GenBank/DDBJ databases">
        <title>Draft genome sequence of Haematococcus lacustris strain NIES-144.</title>
        <authorList>
            <person name="Morimoto D."/>
            <person name="Nakagawa S."/>
            <person name="Yoshida T."/>
            <person name="Sawayama S."/>
        </authorList>
    </citation>
    <scope>NUCLEOTIDE SEQUENCE [LARGE SCALE GENOMIC DNA]</scope>
    <source>
        <strain evidence="2 3">NIES-144</strain>
    </source>
</reference>
<protein>
    <submittedName>
        <fullName evidence="2">Uncharacterized protein</fullName>
    </submittedName>
</protein>
<dbReference type="EMBL" id="BLLF01003070">
    <property type="protein sequence ID" value="GFH26248.1"/>
    <property type="molecule type" value="Genomic_DNA"/>
</dbReference>